<reference evidence="3" key="1">
    <citation type="submission" date="2020-08" db="EMBL/GenBank/DDBJ databases">
        <title>Multicomponent nature underlies the extraordinary mechanical properties of spider dragline silk.</title>
        <authorList>
            <person name="Kono N."/>
            <person name="Nakamura H."/>
            <person name="Mori M."/>
            <person name="Yoshida Y."/>
            <person name="Ohtoshi R."/>
            <person name="Malay A.D."/>
            <person name="Moran D.A.P."/>
            <person name="Tomita M."/>
            <person name="Numata K."/>
            <person name="Arakawa K."/>
        </authorList>
    </citation>
    <scope>NUCLEOTIDE SEQUENCE</scope>
</reference>
<evidence type="ECO:0000313" key="3">
    <source>
        <dbReference type="EMBL" id="GFS43320.1"/>
    </source>
</evidence>
<keyword evidence="1" id="KW-0472">Membrane</keyword>
<dbReference type="EMBL" id="BMAV01025651">
    <property type="protein sequence ID" value="GFS43320.1"/>
    <property type="molecule type" value="Genomic_DNA"/>
</dbReference>
<dbReference type="OrthoDB" id="6447356at2759"/>
<keyword evidence="1" id="KW-1133">Transmembrane helix</keyword>
<protein>
    <submittedName>
        <fullName evidence="3">Uncharacterized protein</fullName>
    </submittedName>
</protein>
<feature type="transmembrane region" description="Helical" evidence="1">
    <location>
        <begin position="136"/>
        <end position="159"/>
    </location>
</feature>
<gene>
    <name evidence="3" type="primary">AVEN_142557_1</name>
    <name evidence="2" type="ORF">TNIN_289541</name>
    <name evidence="3" type="ORF">TNIN_368321</name>
</gene>
<dbReference type="Proteomes" id="UP000886998">
    <property type="component" value="Unassembled WGS sequence"/>
</dbReference>
<dbReference type="AlphaFoldDB" id="A0A8X6IF06"/>
<proteinExistence type="predicted"/>
<comment type="caution">
    <text evidence="3">The sequence shown here is derived from an EMBL/GenBank/DDBJ whole genome shotgun (WGS) entry which is preliminary data.</text>
</comment>
<keyword evidence="4" id="KW-1185">Reference proteome</keyword>
<feature type="transmembrane region" description="Helical" evidence="1">
    <location>
        <begin position="26"/>
        <end position="47"/>
    </location>
</feature>
<evidence type="ECO:0000256" key="1">
    <source>
        <dbReference type="SAM" id="Phobius"/>
    </source>
</evidence>
<evidence type="ECO:0000313" key="2">
    <source>
        <dbReference type="EMBL" id="GFS40984.1"/>
    </source>
</evidence>
<name>A0A8X6IF06_9ARAC</name>
<feature type="transmembrane region" description="Helical" evidence="1">
    <location>
        <begin position="53"/>
        <end position="71"/>
    </location>
</feature>
<dbReference type="EMBL" id="BMAV01025366">
    <property type="protein sequence ID" value="GFS40984.1"/>
    <property type="molecule type" value="Genomic_DNA"/>
</dbReference>
<feature type="transmembrane region" description="Helical" evidence="1">
    <location>
        <begin position="210"/>
        <end position="229"/>
    </location>
</feature>
<organism evidence="3 4">
    <name type="scientific">Trichonephila inaurata madagascariensis</name>
    <dbReference type="NCBI Taxonomy" id="2747483"/>
    <lineage>
        <taxon>Eukaryota</taxon>
        <taxon>Metazoa</taxon>
        <taxon>Ecdysozoa</taxon>
        <taxon>Arthropoda</taxon>
        <taxon>Chelicerata</taxon>
        <taxon>Arachnida</taxon>
        <taxon>Araneae</taxon>
        <taxon>Araneomorphae</taxon>
        <taxon>Entelegynae</taxon>
        <taxon>Araneoidea</taxon>
        <taxon>Nephilidae</taxon>
        <taxon>Trichonephila</taxon>
        <taxon>Trichonephila inaurata</taxon>
    </lineage>
</organism>
<sequence length="232" mass="26927">MFGIASLRSHELRKEFFKKIKFPPQLSSFCSVILLMSDFLFNFIIILSFSTFAIYYSLICKVIRLLFGYLIDRFRRQILIKESRNLLISYGEIAKSMRNIDKELSFPTFAIIIVNMVGLFWGGYRLAFRNYMSPEYMVSIVSSGSCYLMFQLLIMISACTTNEMAEKVKSSLLCMKYRFPPDLRETKLKEVCTKKSNLTLWKIYVMDRSMLITSFGTLLTYGILIGTLGEES</sequence>
<keyword evidence="1" id="KW-0812">Transmembrane</keyword>
<feature type="transmembrane region" description="Helical" evidence="1">
    <location>
        <begin position="104"/>
        <end position="124"/>
    </location>
</feature>
<evidence type="ECO:0000313" key="4">
    <source>
        <dbReference type="Proteomes" id="UP000886998"/>
    </source>
</evidence>
<accession>A0A8X6IF06</accession>